<dbReference type="GO" id="GO:0016832">
    <property type="term" value="F:aldehyde-lyase activity"/>
    <property type="evidence" value="ECO:0007669"/>
    <property type="project" value="TreeGrafter"/>
</dbReference>
<dbReference type="OrthoDB" id="1621678at2759"/>
<proteinExistence type="inferred from homology"/>
<evidence type="ECO:0000256" key="2">
    <source>
        <dbReference type="ARBA" id="ARBA00022723"/>
    </source>
</evidence>
<dbReference type="Proteomes" id="UP000053599">
    <property type="component" value="Unassembled WGS sequence"/>
</dbReference>
<dbReference type="InterPro" id="IPR050251">
    <property type="entry name" value="HpcH-HpaI_aldolase"/>
</dbReference>
<dbReference type="AlphaFoldDB" id="A0A0D1Z741"/>
<sequence>MIRNNLLTKVSENRLCTAVGIKLIAEIEAISLANAAGYDTVFIDLEHSILSERDASRLCSAGLSAGITPFVRVPYQCGQGYVQRILDGGAMGIIFPHISTVEEAREAVAYTKFPPKGRRSLTAALPHFDFQRVTAKDVIEQLNDFGSTVFLLIETRLSLDNIDELAALEGVDVLLVGANDLSLELGILGEWEHPIFRSALAKIARAAQRSGKIFGICGLYTRPDIYRVAVRELGARYVLGHVDLGLLAMAMKKNVELLRNIAADAGPSSAMDE</sequence>
<protein>
    <recommendedName>
        <fullName evidence="4">HpcH/HpaI aldolase/citrate lyase domain-containing protein</fullName>
    </recommendedName>
</protein>
<reference evidence="5 6" key="1">
    <citation type="submission" date="2015-01" db="EMBL/GenBank/DDBJ databases">
        <title>The Genome Sequence of Exophiala sideris CBS121828.</title>
        <authorList>
            <consortium name="The Broad Institute Genomics Platform"/>
            <person name="Cuomo C."/>
            <person name="de Hoog S."/>
            <person name="Gorbushina A."/>
            <person name="Stielow B."/>
            <person name="Teixiera M."/>
            <person name="Abouelleil A."/>
            <person name="Chapman S.B."/>
            <person name="Priest M."/>
            <person name="Young S.K."/>
            <person name="Wortman J."/>
            <person name="Nusbaum C."/>
            <person name="Birren B."/>
        </authorList>
    </citation>
    <scope>NUCLEOTIDE SEQUENCE [LARGE SCALE GENOMIC DNA]</scope>
    <source>
        <strain evidence="5 6">CBS 121828</strain>
    </source>
</reference>
<feature type="domain" description="HpcH/HpaI aldolase/citrate lyase" evidence="4">
    <location>
        <begin position="30"/>
        <end position="214"/>
    </location>
</feature>
<keyword evidence="3" id="KW-0456">Lyase</keyword>
<dbReference type="GO" id="GO:0005737">
    <property type="term" value="C:cytoplasm"/>
    <property type="evidence" value="ECO:0007669"/>
    <property type="project" value="TreeGrafter"/>
</dbReference>
<keyword evidence="2" id="KW-0479">Metal-binding</keyword>
<evidence type="ECO:0000313" key="5">
    <source>
        <dbReference type="EMBL" id="KIV82673.1"/>
    </source>
</evidence>
<organism evidence="5 6">
    <name type="scientific">Exophiala sideris</name>
    <dbReference type="NCBI Taxonomy" id="1016849"/>
    <lineage>
        <taxon>Eukaryota</taxon>
        <taxon>Fungi</taxon>
        <taxon>Dikarya</taxon>
        <taxon>Ascomycota</taxon>
        <taxon>Pezizomycotina</taxon>
        <taxon>Eurotiomycetes</taxon>
        <taxon>Chaetothyriomycetidae</taxon>
        <taxon>Chaetothyriales</taxon>
        <taxon>Herpotrichiellaceae</taxon>
        <taxon>Exophiala</taxon>
    </lineage>
</organism>
<gene>
    <name evidence="5" type="ORF">PV11_04767</name>
</gene>
<dbReference type="PANTHER" id="PTHR30502:SF0">
    <property type="entry name" value="PHOSPHOENOLPYRUVATE CARBOXYLASE FAMILY PROTEIN"/>
    <property type="match status" value="1"/>
</dbReference>
<dbReference type="SUPFAM" id="SSF51621">
    <property type="entry name" value="Phosphoenolpyruvate/pyruvate domain"/>
    <property type="match status" value="1"/>
</dbReference>
<dbReference type="InterPro" id="IPR005000">
    <property type="entry name" value="Aldolase/citrate-lyase_domain"/>
</dbReference>
<dbReference type="InterPro" id="IPR040442">
    <property type="entry name" value="Pyrv_kinase-like_dom_sf"/>
</dbReference>
<dbReference type="GO" id="GO:0046872">
    <property type="term" value="F:metal ion binding"/>
    <property type="evidence" value="ECO:0007669"/>
    <property type="project" value="UniProtKB-KW"/>
</dbReference>
<evidence type="ECO:0000256" key="1">
    <source>
        <dbReference type="ARBA" id="ARBA00005568"/>
    </source>
</evidence>
<dbReference type="Pfam" id="PF03328">
    <property type="entry name" value="HpcH_HpaI"/>
    <property type="match status" value="1"/>
</dbReference>
<dbReference type="InterPro" id="IPR015813">
    <property type="entry name" value="Pyrv/PenolPyrv_kinase-like_dom"/>
</dbReference>
<comment type="similarity">
    <text evidence="1">Belongs to the HpcH/HpaI aldolase family.</text>
</comment>
<name>A0A0D1Z741_9EURO</name>
<dbReference type="EMBL" id="KN846952">
    <property type="protein sequence ID" value="KIV82673.1"/>
    <property type="molecule type" value="Genomic_DNA"/>
</dbReference>
<dbReference type="HOGENOM" id="CLU_059964_4_0_1"/>
<evidence type="ECO:0000256" key="3">
    <source>
        <dbReference type="ARBA" id="ARBA00023239"/>
    </source>
</evidence>
<dbReference type="STRING" id="1016849.A0A0D1Z741"/>
<dbReference type="PANTHER" id="PTHR30502">
    <property type="entry name" value="2-KETO-3-DEOXY-L-RHAMNONATE ALDOLASE"/>
    <property type="match status" value="1"/>
</dbReference>
<evidence type="ECO:0000313" key="6">
    <source>
        <dbReference type="Proteomes" id="UP000053599"/>
    </source>
</evidence>
<accession>A0A0D1Z741</accession>
<evidence type="ECO:0000259" key="4">
    <source>
        <dbReference type="Pfam" id="PF03328"/>
    </source>
</evidence>
<dbReference type="Gene3D" id="3.20.20.60">
    <property type="entry name" value="Phosphoenolpyruvate-binding domains"/>
    <property type="match status" value="1"/>
</dbReference>